<organism evidence="2 3">
    <name type="scientific">Pseudomonas farsensis</name>
    <dbReference type="NCBI Taxonomy" id="2745492"/>
    <lineage>
        <taxon>Bacteria</taxon>
        <taxon>Pseudomonadati</taxon>
        <taxon>Pseudomonadota</taxon>
        <taxon>Gammaproteobacteria</taxon>
        <taxon>Pseudomonadales</taxon>
        <taxon>Pseudomonadaceae</taxon>
        <taxon>Pseudomonas</taxon>
    </lineage>
</organism>
<keyword evidence="1" id="KW-0472">Membrane</keyword>
<keyword evidence="3" id="KW-1185">Reference proteome</keyword>
<accession>A0ABU8QNR0</accession>
<feature type="transmembrane region" description="Helical" evidence="1">
    <location>
        <begin position="16"/>
        <end position="34"/>
    </location>
</feature>
<gene>
    <name evidence="2" type="ORF">V7S98_03430</name>
</gene>
<dbReference type="EMBL" id="JBBHLC010000005">
    <property type="protein sequence ID" value="MEJ5862271.1"/>
    <property type="molecule type" value="Genomic_DNA"/>
</dbReference>
<sequence length="155" mass="17588">MLMKLAPKKRRNPRNFYLGIAVTLLIVGVGRYFSHKAEQESAAQKAQLAATLVQLNAALPRAVDAQTTLEFIGMMYGDTIFYRYRIDMAPSSLSEEAKASMEARIRQGLEQLSCKEPQLMAAMRKFKLHQEHFYLARNTSLFSIDIRPEQLNCAS</sequence>
<name>A0ABU8QNR0_9PSED</name>
<evidence type="ECO:0000256" key="1">
    <source>
        <dbReference type="SAM" id="Phobius"/>
    </source>
</evidence>
<evidence type="ECO:0000313" key="2">
    <source>
        <dbReference type="EMBL" id="MEJ5862271.1"/>
    </source>
</evidence>
<keyword evidence="1" id="KW-0812">Transmembrane</keyword>
<evidence type="ECO:0000313" key="3">
    <source>
        <dbReference type="Proteomes" id="UP001380290"/>
    </source>
</evidence>
<reference evidence="2 3" key="1">
    <citation type="submission" date="2024-02" db="EMBL/GenBank/DDBJ databases">
        <title>Identification of pathogenicity and growth-promoting function of Pseudomonas putida variant.</title>
        <authorList>
            <person name="Sun J."/>
        </authorList>
    </citation>
    <scope>NUCLEOTIDE SEQUENCE [LARGE SCALE GENOMIC DNA]</scope>
    <source>
        <strain evidence="2 3">A03</strain>
    </source>
</reference>
<dbReference type="RefSeq" id="WP_339598291.1">
    <property type="nucleotide sequence ID" value="NZ_JBBHLC010000005.1"/>
</dbReference>
<keyword evidence="1" id="KW-1133">Transmembrane helix</keyword>
<proteinExistence type="predicted"/>
<comment type="caution">
    <text evidence="2">The sequence shown here is derived from an EMBL/GenBank/DDBJ whole genome shotgun (WGS) entry which is preliminary data.</text>
</comment>
<protein>
    <submittedName>
        <fullName evidence="2">Uncharacterized protein</fullName>
    </submittedName>
</protein>
<dbReference type="Proteomes" id="UP001380290">
    <property type="component" value="Unassembled WGS sequence"/>
</dbReference>